<dbReference type="InterPro" id="IPR029010">
    <property type="entry name" value="ThuA-like"/>
</dbReference>
<keyword evidence="3" id="KW-1185">Reference proteome</keyword>
<evidence type="ECO:0000313" key="2">
    <source>
        <dbReference type="EMBL" id="QEK51168.1"/>
    </source>
</evidence>
<dbReference type="AlphaFoldDB" id="A0A5C0VEP4"/>
<dbReference type="Pfam" id="PF06283">
    <property type="entry name" value="ThuA"/>
    <property type="match status" value="1"/>
</dbReference>
<organism evidence="2 3">
    <name type="scientific">Pedobacter aquae</name>
    <dbReference type="NCBI Taxonomy" id="2605747"/>
    <lineage>
        <taxon>Bacteria</taxon>
        <taxon>Pseudomonadati</taxon>
        <taxon>Bacteroidota</taxon>
        <taxon>Sphingobacteriia</taxon>
        <taxon>Sphingobacteriales</taxon>
        <taxon>Sphingobacteriaceae</taxon>
        <taxon>Pedobacter</taxon>
    </lineage>
</organism>
<dbReference type="Gene3D" id="3.40.50.880">
    <property type="match status" value="1"/>
</dbReference>
<dbReference type="PANTHER" id="PTHR40469:SF2">
    <property type="entry name" value="GALACTOSE-BINDING DOMAIN-LIKE SUPERFAMILY PROTEIN"/>
    <property type="match status" value="1"/>
</dbReference>
<dbReference type="InterPro" id="IPR029062">
    <property type="entry name" value="Class_I_gatase-like"/>
</dbReference>
<dbReference type="PANTHER" id="PTHR40469">
    <property type="entry name" value="SECRETED GLYCOSYL HYDROLASE"/>
    <property type="match status" value="1"/>
</dbReference>
<evidence type="ECO:0000259" key="1">
    <source>
        <dbReference type="Pfam" id="PF06283"/>
    </source>
</evidence>
<dbReference type="Proteomes" id="UP000323653">
    <property type="component" value="Chromosome"/>
</dbReference>
<sequence>MKNLITGLILTAFFLSLSSFIAKKKEVKILVFSCTKGFRHKSIEPGLEAIKKIGKEKGYTIVHSENPADFNDKNLKQFKVLLFLNPTGKSLFDDAQKAAFKKYINRGGGFVGVHAATDCNYDWEWYGKLVGGFFAGHPKVQEAKLDILDANHPATKDLPNPWMHTDEWYNFKDFNKDVKVIMTVDEKSYTGGKMPDFHPMAWYHEFDGGKVFYTGLGHTIEDFEDELFLKHLTGGIEYVLK</sequence>
<protein>
    <submittedName>
        <fullName evidence="2">ThuA domain-containing protein</fullName>
    </submittedName>
</protein>
<proteinExistence type="predicted"/>
<dbReference type="EMBL" id="CP043329">
    <property type="protein sequence ID" value="QEK51168.1"/>
    <property type="molecule type" value="Genomic_DNA"/>
</dbReference>
<gene>
    <name evidence="2" type="ORF">FYC62_05380</name>
</gene>
<dbReference type="SUPFAM" id="SSF52317">
    <property type="entry name" value="Class I glutamine amidotransferase-like"/>
    <property type="match status" value="1"/>
</dbReference>
<accession>A0A5C0VEP4</accession>
<name>A0A5C0VEP4_9SPHI</name>
<dbReference type="KEGG" id="pej:FYC62_05380"/>
<feature type="domain" description="ThuA-like" evidence="1">
    <location>
        <begin position="28"/>
        <end position="239"/>
    </location>
</feature>
<reference evidence="2 3" key="1">
    <citation type="submission" date="2019-08" db="EMBL/GenBank/DDBJ databases">
        <title>Pedobacter sp. nov., isolated from Han river, South Korea.</title>
        <authorList>
            <person name="Lee D.-H."/>
            <person name="Kim Y.-S."/>
            <person name="Hwang E.-M."/>
            <person name="Le Tran T.C."/>
            <person name="Cha C.-J."/>
        </authorList>
    </citation>
    <scope>NUCLEOTIDE SEQUENCE [LARGE SCALE GENOMIC DNA]</scope>
    <source>
        <strain evidence="2 3">CJ43</strain>
    </source>
</reference>
<evidence type="ECO:0000313" key="3">
    <source>
        <dbReference type="Proteomes" id="UP000323653"/>
    </source>
</evidence>
<dbReference type="RefSeq" id="WP_149074212.1">
    <property type="nucleotide sequence ID" value="NZ_CP043329.1"/>
</dbReference>